<comment type="caution">
    <text evidence="2">The sequence shown here is derived from an EMBL/GenBank/DDBJ whole genome shotgun (WGS) entry which is preliminary data.</text>
</comment>
<gene>
    <name evidence="2" type="ORF">OIU84_009674</name>
</gene>
<dbReference type="AlphaFoldDB" id="A0AAD6JU19"/>
<feature type="chain" id="PRO_5042223313" description="Secreted protein" evidence="1">
    <location>
        <begin position="23"/>
        <end position="119"/>
    </location>
</feature>
<dbReference type="EMBL" id="JAPFFJ010000015">
    <property type="protein sequence ID" value="KAJ6410224.1"/>
    <property type="molecule type" value="Genomic_DNA"/>
</dbReference>
<accession>A0AAD6JU19</accession>
<sequence>MLHERLLSFLFICSALFQATRAVFLFVESIVVEYQVKSIINVASVAAMIEIYVAAISCCSDNEVQLPVTIWFVTLTAKNGQQLPHEPRFLTGVTAPAHRFRQVHRIGNSGCDPSRSRHG</sequence>
<evidence type="ECO:0000313" key="3">
    <source>
        <dbReference type="Proteomes" id="UP001162972"/>
    </source>
</evidence>
<evidence type="ECO:0000256" key="1">
    <source>
        <dbReference type="SAM" id="SignalP"/>
    </source>
</evidence>
<keyword evidence="1" id="KW-0732">Signal</keyword>
<name>A0AAD6JU19_9ROSI</name>
<evidence type="ECO:0008006" key="4">
    <source>
        <dbReference type="Google" id="ProtNLM"/>
    </source>
</evidence>
<keyword evidence="3" id="KW-1185">Reference proteome</keyword>
<proteinExistence type="predicted"/>
<evidence type="ECO:0000313" key="2">
    <source>
        <dbReference type="EMBL" id="KAJ6410224.1"/>
    </source>
</evidence>
<dbReference type="Proteomes" id="UP001162972">
    <property type="component" value="Chromosome 9"/>
</dbReference>
<protein>
    <recommendedName>
        <fullName evidence="4">Secreted protein</fullName>
    </recommendedName>
</protein>
<organism evidence="2 3">
    <name type="scientific">Salix udensis</name>
    <dbReference type="NCBI Taxonomy" id="889485"/>
    <lineage>
        <taxon>Eukaryota</taxon>
        <taxon>Viridiplantae</taxon>
        <taxon>Streptophyta</taxon>
        <taxon>Embryophyta</taxon>
        <taxon>Tracheophyta</taxon>
        <taxon>Spermatophyta</taxon>
        <taxon>Magnoliopsida</taxon>
        <taxon>eudicotyledons</taxon>
        <taxon>Gunneridae</taxon>
        <taxon>Pentapetalae</taxon>
        <taxon>rosids</taxon>
        <taxon>fabids</taxon>
        <taxon>Malpighiales</taxon>
        <taxon>Salicaceae</taxon>
        <taxon>Saliceae</taxon>
        <taxon>Salix</taxon>
    </lineage>
</organism>
<reference evidence="2 3" key="1">
    <citation type="journal article" date="2023" name="Int. J. Mol. Sci.">
        <title>De Novo Assembly and Annotation of 11 Diverse Shrub Willow (Salix) Genomes Reveals Novel Gene Organization in Sex-Linked Regions.</title>
        <authorList>
            <person name="Hyden B."/>
            <person name="Feng K."/>
            <person name="Yates T.B."/>
            <person name="Jawdy S."/>
            <person name="Cereghino C."/>
            <person name="Smart L.B."/>
            <person name="Muchero W."/>
        </authorList>
    </citation>
    <scope>NUCLEOTIDE SEQUENCE [LARGE SCALE GENOMIC DNA]</scope>
    <source>
        <tissue evidence="2">Shoot tip</tissue>
    </source>
</reference>
<feature type="signal peptide" evidence="1">
    <location>
        <begin position="1"/>
        <end position="22"/>
    </location>
</feature>